<proteinExistence type="predicted"/>
<keyword evidence="1" id="KW-1133">Transmembrane helix</keyword>
<evidence type="ECO:0000313" key="5">
    <source>
        <dbReference type="Proteomes" id="UP000297946"/>
    </source>
</evidence>
<keyword evidence="1" id="KW-0472">Membrane</keyword>
<dbReference type="EMBL" id="RQER01000004">
    <property type="protein sequence ID" value="TGK02773.1"/>
    <property type="molecule type" value="Genomic_DNA"/>
</dbReference>
<evidence type="ECO:0000256" key="1">
    <source>
        <dbReference type="SAM" id="Phobius"/>
    </source>
</evidence>
<name>A0A5F1ZT11_9LEPT</name>
<dbReference type="OrthoDB" id="320687at2"/>
<reference evidence="3" key="1">
    <citation type="submission" date="2018-10" db="EMBL/GenBank/DDBJ databases">
        <authorList>
            <person name="Vincent A.T."/>
            <person name="Schiettekatte O."/>
            <person name="Bourhy P."/>
            <person name="Veyrier F.J."/>
            <person name="Picardeau M."/>
        </authorList>
    </citation>
    <scope>NUCLEOTIDE SEQUENCE</scope>
    <source>
        <strain evidence="3">201702690</strain>
    </source>
</reference>
<dbReference type="EMBL" id="RQGC01000008">
    <property type="protein sequence ID" value="TGL40022.1"/>
    <property type="molecule type" value="Genomic_DNA"/>
</dbReference>
<evidence type="ECO:0000313" key="4">
    <source>
        <dbReference type="Proteomes" id="UP000297273"/>
    </source>
</evidence>
<keyword evidence="4" id="KW-1185">Reference proteome</keyword>
<feature type="transmembrane region" description="Helical" evidence="1">
    <location>
        <begin position="6"/>
        <end position="26"/>
    </location>
</feature>
<evidence type="ECO:0008006" key="6">
    <source>
        <dbReference type="Google" id="ProtNLM"/>
    </source>
</evidence>
<dbReference type="Proteomes" id="UP000297273">
    <property type="component" value="Unassembled WGS sequence"/>
</dbReference>
<organism evidence="2 5">
    <name type="scientific">Leptospira langatensis</name>
    <dbReference type="NCBI Taxonomy" id="2484983"/>
    <lineage>
        <taxon>Bacteria</taxon>
        <taxon>Pseudomonadati</taxon>
        <taxon>Spirochaetota</taxon>
        <taxon>Spirochaetia</taxon>
        <taxon>Leptospirales</taxon>
        <taxon>Leptospiraceae</taxon>
        <taxon>Leptospira</taxon>
    </lineage>
</organism>
<keyword evidence="1" id="KW-0812">Transmembrane</keyword>
<protein>
    <recommendedName>
        <fullName evidence="6">Lipoprotein</fullName>
    </recommendedName>
</protein>
<dbReference type="PROSITE" id="PS51257">
    <property type="entry name" value="PROKAR_LIPOPROTEIN"/>
    <property type="match status" value="1"/>
</dbReference>
<dbReference type="AlphaFoldDB" id="A0A5F1ZT11"/>
<reference evidence="4 5" key="2">
    <citation type="journal article" date="2019" name="PLoS Negl. Trop. Dis.">
        <title>Revisiting the worldwide diversity of Leptospira species in the environment.</title>
        <authorList>
            <person name="Vincent A.T."/>
            <person name="Schiettekatte O."/>
            <person name="Bourhy P."/>
            <person name="Veyrier F.J."/>
            <person name="Picardeau M."/>
        </authorList>
    </citation>
    <scope>NUCLEOTIDE SEQUENCE [LARGE SCALE GENOMIC DNA]</scope>
    <source>
        <strain evidence="4">201702690</strain>
        <strain evidence="2 5">SSW18</strain>
    </source>
</reference>
<accession>A0A5F1ZT11</accession>
<comment type="caution">
    <text evidence="2">The sequence shown here is derived from an EMBL/GenBank/DDBJ whole genome shotgun (WGS) entry which is preliminary data.</text>
</comment>
<dbReference type="Proteomes" id="UP000297946">
    <property type="component" value="Unassembled WGS sequence"/>
</dbReference>
<gene>
    <name evidence="2" type="ORF">EHO57_05490</name>
    <name evidence="3" type="ORF">EHQ53_12620</name>
</gene>
<sequence>MIFFGKIPWVLVIFVIFGSSCFPDMVRKKKMENDWFKIEKISFLSENKQLKLSLAGTIKNPSLESLEVYEIPEDSSEQFLWKKEKPLPMGTLSLKERIPSSAQNMDWIRKIGTTRKWILITLKNDNGLPTHLQAEVLVHESEKKKLRKDFSLEAEGEVIRLDGREWKIASEVNTNEQALLQYVPKAESVLYWNEMVTIHVYKVRSSSVSQIYSLLESGKKKDCPNLNWSKDQESENRIAYSWENSSCTKQTLNSQVAKLFRGEYGIYNVRYDRKGRMSDQDKSHWSDVLDKIPGK</sequence>
<evidence type="ECO:0000313" key="2">
    <source>
        <dbReference type="EMBL" id="TGK02773.1"/>
    </source>
</evidence>
<evidence type="ECO:0000313" key="3">
    <source>
        <dbReference type="EMBL" id="TGL40022.1"/>
    </source>
</evidence>